<feature type="compositionally biased region" description="Pro residues" evidence="1">
    <location>
        <begin position="216"/>
        <end position="232"/>
    </location>
</feature>
<evidence type="ECO:0000256" key="2">
    <source>
        <dbReference type="SAM" id="Phobius"/>
    </source>
</evidence>
<dbReference type="EMBL" id="JBHSFN010000034">
    <property type="protein sequence ID" value="MFC4591542.1"/>
    <property type="molecule type" value="Genomic_DNA"/>
</dbReference>
<keyword evidence="2" id="KW-1133">Transmembrane helix</keyword>
<protein>
    <recommendedName>
        <fullName evidence="5">Serine/threonine protein kinase</fullName>
    </recommendedName>
</protein>
<comment type="caution">
    <text evidence="3">The sequence shown here is derived from an EMBL/GenBank/DDBJ whole genome shotgun (WGS) entry which is preliminary data.</text>
</comment>
<evidence type="ECO:0000313" key="3">
    <source>
        <dbReference type="EMBL" id="MFC4591542.1"/>
    </source>
</evidence>
<dbReference type="Proteomes" id="UP001595891">
    <property type="component" value="Unassembled WGS sequence"/>
</dbReference>
<gene>
    <name evidence="3" type="ORF">ACFO8L_35995</name>
</gene>
<reference evidence="4" key="1">
    <citation type="journal article" date="2019" name="Int. J. Syst. Evol. Microbiol.">
        <title>The Global Catalogue of Microorganisms (GCM) 10K type strain sequencing project: providing services to taxonomists for standard genome sequencing and annotation.</title>
        <authorList>
            <consortium name="The Broad Institute Genomics Platform"/>
            <consortium name="The Broad Institute Genome Sequencing Center for Infectious Disease"/>
            <person name="Wu L."/>
            <person name="Ma J."/>
        </authorList>
    </citation>
    <scope>NUCLEOTIDE SEQUENCE [LARGE SCALE GENOMIC DNA]</scope>
    <source>
        <strain evidence="4">CCUG 49560</strain>
    </source>
</reference>
<keyword evidence="4" id="KW-1185">Reference proteome</keyword>
<sequence>MVHGTVTVSRMTRCAFMSTVATPLQYGDPSRLGAYVVQARLQALPTGFVYLAQDADGRAVSIALLTRGAALDAAARERFLTSVRQASPRGGVRGWVARARGRGPVGAPQVIVTDDGPAPWVAVPYTPGGLGAAWFLESVLVSGTLIGETHGPEFVPYWLGDRVPAVPSPPPPAPPATETRRAVLVALSVLVALLTLTAAIAWLLLGRGDEVMPPARPLPPTMFVPTPPPLPSPSDTLKPSPVPSPGDSDMVSPRPSLPGDDEGEPI</sequence>
<evidence type="ECO:0008006" key="5">
    <source>
        <dbReference type="Google" id="ProtNLM"/>
    </source>
</evidence>
<name>A0ABV9EPD7_9ACTN</name>
<evidence type="ECO:0000313" key="4">
    <source>
        <dbReference type="Proteomes" id="UP001595891"/>
    </source>
</evidence>
<keyword evidence="2" id="KW-0812">Transmembrane</keyword>
<keyword evidence="2" id="KW-0472">Membrane</keyword>
<dbReference type="RefSeq" id="WP_262846916.1">
    <property type="nucleotide sequence ID" value="NZ_JANZYP010000054.1"/>
</dbReference>
<accession>A0ABV9EPD7</accession>
<organism evidence="3 4">
    <name type="scientific">Sphaerisporangium corydalis</name>
    <dbReference type="NCBI Taxonomy" id="1441875"/>
    <lineage>
        <taxon>Bacteria</taxon>
        <taxon>Bacillati</taxon>
        <taxon>Actinomycetota</taxon>
        <taxon>Actinomycetes</taxon>
        <taxon>Streptosporangiales</taxon>
        <taxon>Streptosporangiaceae</taxon>
        <taxon>Sphaerisporangium</taxon>
    </lineage>
</organism>
<feature type="region of interest" description="Disordered" evidence="1">
    <location>
        <begin position="216"/>
        <end position="266"/>
    </location>
</feature>
<evidence type="ECO:0000256" key="1">
    <source>
        <dbReference type="SAM" id="MobiDB-lite"/>
    </source>
</evidence>
<proteinExistence type="predicted"/>
<feature type="transmembrane region" description="Helical" evidence="2">
    <location>
        <begin position="182"/>
        <end position="205"/>
    </location>
</feature>